<dbReference type="InterPro" id="IPR001920">
    <property type="entry name" value="Asp/Glu_race"/>
</dbReference>
<dbReference type="PANTHER" id="PTHR21198:SF7">
    <property type="entry name" value="ASPARTATE-GLUTAMATE RACEMASE FAMILY"/>
    <property type="match status" value="1"/>
</dbReference>
<dbReference type="SUPFAM" id="SSF53681">
    <property type="entry name" value="Aspartate/glutamate racemase"/>
    <property type="match status" value="2"/>
</dbReference>
<evidence type="ECO:0000256" key="2">
    <source>
        <dbReference type="ARBA" id="ARBA00023235"/>
    </source>
</evidence>
<dbReference type="STRING" id="1664694.A0A0N1HQB5"/>
<reference evidence="3 4" key="1">
    <citation type="submission" date="2015-06" db="EMBL/GenBank/DDBJ databases">
        <title>Draft genome of the ant-associated black yeast Phialophora attae CBS 131958.</title>
        <authorList>
            <person name="Moreno L.F."/>
            <person name="Stielow B.J."/>
            <person name="de Hoog S."/>
            <person name="Vicente V.A."/>
            <person name="Weiss V.A."/>
            <person name="de Vries M."/>
            <person name="Cruz L.M."/>
            <person name="Souza E.M."/>
        </authorList>
    </citation>
    <scope>NUCLEOTIDE SEQUENCE [LARGE SCALE GENOMIC DNA]</scope>
    <source>
        <strain evidence="3 4">CBS 131958</strain>
    </source>
</reference>
<protein>
    <recommendedName>
        <fullName evidence="5">Aspartate racemase</fullName>
    </recommendedName>
</protein>
<gene>
    <name evidence="3" type="ORF">AB675_11504</name>
</gene>
<organism evidence="3 4">
    <name type="scientific">Cyphellophora attinorum</name>
    <dbReference type="NCBI Taxonomy" id="1664694"/>
    <lineage>
        <taxon>Eukaryota</taxon>
        <taxon>Fungi</taxon>
        <taxon>Dikarya</taxon>
        <taxon>Ascomycota</taxon>
        <taxon>Pezizomycotina</taxon>
        <taxon>Eurotiomycetes</taxon>
        <taxon>Chaetothyriomycetidae</taxon>
        <taxon>Chaetothyriales</taxon>
        <taxon>Cyphellophoraceae</taxon>
        <taxon>Cyphellophora</taxon>
    </lineage>
</organism>
<dbReference type="NCBIfam" id="TIGR00035">
    <property type="entry name" value="asp_race"/>
    <property type="match status" value="1"/>
</dbReference>
<proteinExistence type="inferred from homology"/>
<comment type="caution">
    <text evidence="3">The sequence shown here is derived from an EMBL/GenBank/DDBJ whole genome shotgun (WGS) entry which is preliminary data.</text>
</comment>
<dbReference type="Proteomes" id="UP000038010">
    <property type="component" value="Unassembled WGS sequence"/>
</dbReference>
<evidence type="ECO:0008006" key="5">
    <source>
        <dbReference type="Google" id="ProtNLM"/>
    </source>
</evidence>
<dbReference type="AlphaFoldDB" id="A0A0N1HQB5"/>
<dbReference type="PROSITE" id="PS00924">
    <property type="entry name" value="ASP_GLU_RACEMASE_2"/>
    <property type="match status" value="1"/>
</dbReference>
<accession>A0A0N1HQB5</accession>
<dbReference type="Gene3D" id="3.40.50.1860">
    <property type="match status" value="2"/>
</dbReference>
<evidence type="ECO:0000313" key="3">
    <source>
        <dbReference type="EMBL" id="KPI40114.1"/>
    </source>
</evidence>
<dbReference type="EMBL" id="LFJN01000013">
    <property type="protein sequence ID" value="KPI40114.1"/>
    <property type="molecule type" value="Genomic_DNA"/>
</dbReference>
<dbReference type="GeneID" id="28732239"/>
<dbReference type="InterPro" id="IPR004380">
    <property type="entry name" value="Asp_race"/>
</dbReference>
<name>A0A0N1HQB5_9EURO</name>
<dbReference type="OrthoDB" id="187836at2759"/>
<evidence type="ECO:0000313" key="4">
    <source>
        <dbReference type="Proteomes" id="UP000038010"/>
    </source>
</evidence>
<keyword evidence="4" id="KW-1185">Reference proteome</keyword>
<dbReference type="PANTHER" id="PTHR21198">
    <property type="entry name" value="GLUTAMATE RACEMASE"/>
    <property type="match status" value="1"/>
</dbReference>
<dbReference type="RefSeq" id="XP_018000077.1">
    <property type="nucleotide sequence ID" value="XM_018140358.1"/>
</dbReference>
<keyword evidence="2" id="KW-0413">Isomerase</keyword>
<dbReference type="GO" id="GO:0047661">
    <property type="term" value="F:amino-acid racemase activity"/>
    <property type="evidence" value="ECO:0007669"/>
    <property type="project" value="InterPro"/>
</dbReference>
<dbReference type="InterPro" id="IPR015942">
    <property type="entry name" value="Asp/Glu/hydantoin_racemase"/>
</dbReference>
<sequence>MPSPLELSSRMKTIGIIGGSTNVATAEYYNILNAAVKRRLGGFHTAKIMMNSMDLATSVHFVHGGLWDEGSEILRGMAESLERAGADFIICVSNTWNMHSTKWMRGIKIPLLHITEPLIAAIESKKVALLGTKATMISPYIPEVLARHGIETIVPTEAEMDDIDRIIFQELSYNNFLESSKAAYLKIVDRLCTKGAKGVILGCTEIPLLIKQSDRPEVPFYDTLELHAEAAAALAVQGIES</sequence>
<evidence type="ECO:0000256" key="1">
    <source>
        <dbReference type="ARBA" id="ARBA00007847"/>
    </source>
</evidence>
<comment type="similarity">
    <text evidence="1">Belongs to the aspartate/glutamate racemases family.</text>
</comment>
<dbReference type="InterPro" id="IPR033134">
    <property type="entry name" value="Asp/Glu_racemase_AS_2"/>
</dbReference>
<dbReference type="VEuPathDB" id="FungiDB:AB675_11504"/>
<dbReference type="Pfam" id="PF01177">
    <property type="entry name" value="Asp_Glu_race"/>
    <property type="match status" value="1"/>
</dbReference>